<dbReference type="InterPro" id="IPR013762">
    <property type="entry name" value="Integrase-like_cat_sf"/>
</dbReference>
<proteinExistence type="inferred from homology"/>
<comment type="similarity">
    <text evidence="2">Belongs to the 'phage' integrase family.</text>
</comment>
<evidence type="ECO:0000256" key="1">
    <source>
        <dbReference type="ARBA" id="ARBA00003283"/>
    </source>
</evidence>
<dbReference type="PANTHER" id="PTHR30349">
    <property type="entry name" value="PHAGE INTEGRASE-RELATED"/>
    <property type="match status" value="1"/>
</dbReference>
<accession>A0A174ZAU9</accession>
<evidence type="ECO:0000313" key="9">
    <source>
        <dbReference type="EMBL" id="CUQ84394.1"/>
    </source>
</evidence>
<evidence type="ECO:0000259" key="8">
    <source>
        <dbReference type="PROSITE" id="PS51900"/>
    </source>
</evidence>
<keyword evidence="3" id="KW-0229">DNA integration</keyword>
<dbReference type="PROSITE" id="PS51898">
    <property type="entry name" value="TYR_RECOMBINASE"/>
    <property type="match status" value="1"/>
</dbReference>
<dbReference type="PANTHER" id="PTHR30349:SF41">
    <property type="entry name" value="INTEGRASE_RECOMBINASE PROTEIN MJ0367-RELATED"/>
    <property type="match status" value="1"/>
</dbReference>
<dbReference type="InterPro" id="IPR004191">
    <property type="entry name" value="Integrase_Tn916-type_DNA-bd_N"/>
</dbReference>
<dbReference type="Proteomes" id="UP000095780">
    <property type="component" value="Unassembled WGS sequence"/>
</dbReference>
<dbReference type="PROSITE" id="PS51900">
    <property type="entry name" value="CB"/>
    <property type="match status" value="1"/>
</dbReference>
<dbReference type="Gene3D" id="1.10.150.130">
    <property type="match status" value="1"/>
</dbReference>
<evidence type="ECO:0000256" key="5">
    <source>
        <dbReference type="ARBA" id="ARBA00023172"/>
    </source>
</evidence>
<evidence type="ECO:0000259" key="7">
    <source>
        <dbReference type="PROSITE" id="PS51898"/>
    </source>
</evidence>
<dbReference type="InterPro" id="IPR004107">
    <property type="entry name" value="Integrase_SAM-like_N"/>
</dbReference>
<dbReference type="EMBL" id="CZBV01000003">
    <property type="protein sequence ID" value="CUQ84394.1"/>
    <property type="molecule type" value="Genomic_DNA"/>
</dbReference>
<reference evidence="9 10" key="1">
    <citation type="submission" date="2015-09" db="EMBL/GenBank/DDBJ databases">
        <authorList>
            <consortium name="Pathogen Informatics"/>
        </authorList>
    </citation>
    <scope>NUCLEOTIDE SEQUENCE [LARGE SCALE GENOMIC DNA]</scope>
    <source>
        <strain evidence="9 10">2789STDY5834878</strain>
    </source>
</reference>
<dbReference type="InterPro" id="IPR044068">
    <property type="entry name" value="CB"/>
</dbReference>
<dbReference type="Gene3D" id="3.30.160.60">
    <property type="entry name" value="Classic Zinc Finger"/>
    <property type="match status" value="1"/>
</dbReference>
<organism evidence="9 10">
    <name type="scientific">Lachnospira eligens</name>
    <dbReference type="NCBI Taxonomy" id="39485"/>
    <lineage>
        <taxon>Bacteria</taxon>
        <taxon>Bacillati</taxon>
        <taxon>Bacillota</taxon>
        <taxon>Clostridia</taxon>
        <taxon>Lachnospirales</taxon>
        <taxon>Lachnospiraceae</taxon>
        <taxon>Lachnospira</taxon>
    </lineage>
</organism>
<evidence type="ECO:0000256" key="6">
    <source>
        <dbReference type="PROSITE-ProRule" id="PRU01248"/>
    </source>
</evidence>
<dbReference type="SUPFAM" id="SSF56349">
    <property type="entry name" value="DNA breaking-rejoining enzymes"/>
    <property type="match status" value="1"/>
</dbReference>
<dbReference type="Pfam" id="PF14659">
    <property type="entry name" value="Phage_int_SAM_3"/>
    <property type="match status" value="1"/>
</dbReference>
<feature type="domain" description="Tyr recombinase" evidence="7">
    <location>
        <begin position="178"/>
        <end position="402"/>
    </location>
</feature>
<evidence type="ECO:0000256" key="3">
    <source>
        <dbReference type="ARBA" id="ARBA00022908"/>
    </source>
</evidence>
<dbReference type="Gene3D" id="1.10.443.10">
    <property type="entry name" value="Intergrase catalytic core"/>
    <property type="match status" value="1"/>
</dbReference>
<dbReference type="CDD" id="cd01189">
    <property type="entry name" value="INT_ICEBs1_C_like"/>
    <property type="match status" value="1"/>
</dbReference>
<keyword evidence="4 6" id="KW-0238">DNA-binding</keyword>
<dbReference type="InterPro" id="IPR002104">
    <property type="entry name" value="Integrase_catalytic"/>
</dbReference>
<name>A0A174ZAU9_9FIRM</name>
<dbReference type="InterPro" id="IPR016177">
    <property type="entry name" value="DNA-bd_dom_sf"/>
</dbReference>
<dbReference type="InterPro" id="IPR050090">
    <property type="entry name" value="Tyrosine_recombinase_XerCD"/>
</dbReference>
<dbReference type="Pfam" id="PF00589">
    <property type="entry name" value="Phage_integrase"/>
    <property type="match status" value="1"/>
</dbReference>
<dbReference type="GO" id="GO:0006310">
    <property type="term" value="P:DNA recombination"/>
    <property type="evidence" value="ECO:0007669"/>
    <property type="project" value="UniProtKB-KW"/>
</dbReference>
<dbReference type="SUPFAM" id="SSF54171">
    <property type="entry name" value="DNA-binding domain"/>
    <property type="match status" value="1"/>
</dbReference>
<feature type="domain" description="Core-binding (CB)" evidence="8">
    <location>
        <begin position="70"/>
        <end position="152"/>
    </location>
</feature>
<evidence type="ECO:0000313" key="10">
    <source>
        <dbReference type="Proteomes" id="UP000095780"/>
    </source>
</evidence>
<protein>
    <submittedName>
        <fullName evidence="9">Integrase</fullName>
    </submittedName>
</protein>
<sequence>MAQPKRKDKSRVVLRKGEVQRANGTYHYCWTDGKGKRHFVYAKTLEELRDKEAEIEKDKSDGIKAEAKYTTINDLFDLWKQLKRGLKNNTFENYKYMYDTFVRPEFGKTRISSLKKSDVKRFYNRLADDRGLQPSTIDSIHTVLHQVLDMAVDDDYLRSNPSSNVLRELKQSHCFETEKRRGLTKPEQDLFLDFLKRNHTYSHWYPIFAIMVGSGLRVGEITGLRWCDIDLEEGIIDVNHTLVYYAHRDEVHKHGCYYNVNTPKTKASTRQVPMLDFVKEAFIMEREYQEAMGIKCEVTIDGYTDFIFVNRFGEAQNLANLNKAIRRIIRDCNDEEFLKDENPAVLLPHFSCHSLRHTFTTRMCEAGVNVKVIQDALGHQDISTTLNIYADVTRELKKKEFAGLDMYFMQGQ</sequence>
<dbReference type="InterPro" id="IPR010998">
    <property type="entry name" value="Integrase_recombinase_N"/>
</dbReference>
<keyword evidence="5" id="KW-0233">DNA recombination</keyword>
<dbReference type="GO" id="GO:0003677">
    <property type="term" value="F:DNA binding"/>
    <property type="evidence" value="ECO:0007669"/>
    <property type="project" value="UniProtKB-UniRule"/>
</dbReference>
<gene>
    <name evidence="9" type="primary">Int-Tn_5</name>
    <name evidence="9" type="ORF">ERS852492_01402</name>
</gene>
<dbReference type="InterPro" id="IPR011010">
    <property type="entry name" value="DNA_brk_join_enz"/>
</dbReference>
<comment type="function">
    <text evidence="1">Site-specific tyrosine recombinase, which acts by catalyzing the cutting and rejoining of the recombining DNA molecules.</text>
</comment>
<dbReference type="Pfam" id="PF02920">
    <property type="entry name" value="Integrase_DNA"/>
    <property type="match status" value="1"/>
</dbReference>
<dbReference type="RefSeq" id="WP_055286830.1">
    <property type="nucleotide sequence ID" value="NZ_CABIXW010000003.1"/>
</dbReference>
<evidence type="ECO:0000256" key="2">
    <source>
        <dbReference type="ARBA" id="ARBA00008857"/>
    </source>
</evidence>
<dbReference type="GO" id="GO:0008907">
    <property type="term" value="F:integrase activity"/>
    <property type="evidence" value="ECO:0007669"/>
    <property type="project" value="InterPro"/>
</dbReference>
<evidence type="ECO:0000256" key="4">
    <source>
        <dbReference type="ARBA" id="ARBA00023125"/>
    </source>
</evidence>
<dbReference type="AlphaFoldDB" id="A0A174ZAU9"/>